<protein>
    <recommendedName>
        <fullName evidence="1">DUF7730 domain-containing protein</fullName>
    </recommendedName>
</protein>
<accession>A0A8H3G790</accession>
<dbReference type="Pfam" id="PF24864">
    <property type="entry name" value="DUF7730"/>
    <property type="match status" value="1"/>
</dbReference>
<organism evidence="2 3">
    <name type="scientific">Alectoria fallacina</name>
    <dbReference type="NCBI Taxonomy" id="1903189"/>
    <lineage>
        <taxon>Eukaryota</taxon>
        <taxon>Fungi</taxon>
        <taxon>Dikarya</taxon>
        <taxon>Ascomycota</taxon>
        <taxon>Pezizomycotina</taxon>
        <taxon>Lecanoromycetes</taxon>
        <taxon>OSLEUM clade</taxon>
        <taxon>Lecanoromycetidae</taxon>
        <taxon>Lecanorales</taxon>
        <taxon>Lecanorineae</taxon>
        <taxon>Parmeliaceae</taxon>
        <taxon>Alectoria</taxon>
    </lineage>
</organism>
<evidence type="ECO:0000313" key="2">
    <source>
        <dbReference type="EMBL" id="CAF9937819.1"/>
    </source>
</evidence>
<comment type="caution">
    <text evidence="2">The sequence shown here is derived from an EMBL/GenBank/DDBJ whole genome shotgun (WGS) entry which is preliminary data.</text>
</comment>
<evidence type="ECO:0000259" key="1">
    <source>
        <dbReference type="Pfam" id="PF24864"/>
    </source>
</evidence>
<dbReference type="Proteomes" id="UP000664203">
    <property type="component" value="Unassembled WGS sequence"/>
</dbReference>
<sequence length="247" mass="28207">MAADPTKLSYFSLPGEVRNKIMDYVFVHGDIHPYSLVSQTSARIPDTTANVERPGIQLMATCKQAYLEGHTLFYSSNTFHLSPTMPFWWSDRLEPKHKAMIKRISIQIGLVELTPAMLDEIKGSRLAGVGRKNGHRSGAAVADALTDVWISKLRYIAAWTSLEEIELCAFDRTHILQHHDIAVNLGQTDMRYDPYWGNVLDRSHFCVFGNIMQKVWSVGWKRTKGWLRVRKPDEMTRGIEFWIGAVE</sequence>
<keyword evidence="3" id="KW-1185">Reference proteome</keyword>
<dbReference type="EMBL" id="CAJPDR010000490">
    <property type="protein sequence ID" value="CAF9937819.1"/>
    <property type="molecule type" value="Genomic_DNA"/>
</dbReference>
<gene>
    <name evidence="2" type="ORF">ALECFALPRED_007422</name>
</gene>
<dbReference type="InterPro" id="IPR038883">
    <property type="entry name" value="AN11006-like"/>
</dbReference>
<dbReference type="InterPro" id="IPR056632">
    <property type="entry name" value="DUF7730"/>
</dbReference>
<dbReference type="OrthoDB" id="5430324at2759"/>
<dbReference type="PANTHER" id="PTHR42085">
    <property type="entry name" value="F-BOX DOMAIN-CONTAINING PROTEIN"/>
    <property type="match status" value="1"/>
</dbReference>
<name>A0A8H3G790_9LECA</name>
<feature type="domain" description="DUF7730" evidence="1">
    <location>
        <begin position="49"/>
        <end position="171"/>
    </location>
</feature>
<reference evidence="2" key="1">
    <citation type="submission" date="2021-03" db="EMBL/GenBank/DDBJ databases">
        <authorList>
            <person name="Tagirdzhanova G."/>
        </authorList>
    </citation>
    <scope>NUCLEOTIDE SEQUENCE</scope>
</reference>
<dbReference type="AlphaFoldDB" id="A0A8H3G790"/>
<dbReference type="PANTHER" id="PTHR42085:SF2">
    <property type="entry name" value="F-BOX DOMAIN-CONTAINING PROTEIN"/>
    <property type="match status" value="1"/>
</dbReference>
<proteinExistence type="predicted"/>
<evidence type="ECO:0000313" key="3">
    <source>
        <dbReference type="Proteomes" id="UP000664203"/>
    </source>
</evidence>